<dbReference type="CDD" id="cd06291">
    <property type="entry name" value="PBP1_Qymf-like"/>
    <property type="match status" value="1"/>
</dbReference>
<reference evidence="6" key="2">
    <citation type="submission" date="2021-04" db="EMBL/GenBank/DDBJ databases">
        <authorList>
            <person name="Gilroy R."/>
        </authorList>
    </citation>
    <scope>NUCLEOTIDE SEQUENCE</scope>
    <source>
        <strain evidence="6">ChiHjej9B8-13557</strain>
    </source>
</reference>
<dbReference type="AlphaFoldDB" id="A0A9D2MDG3"/>
<dbReference type="InterPro" id="IPR000843">
    <property type="entry name" value="HTH_LacI"/>
</dbReference>
<dbReference type="PANTHER" id="PTHR30146:SF95">
    <property type="entry name" value="RIBOSE OPERON REPRESSOR"/>
    <property type="match status" value="1"/>
</dbReference>
<evidence type="ECO:0000313" key="6">
    <source>
        <dbReference type="EMBL" id="HJB58701.1"/>
    </source>
</evidence>
<keyword evidence="2" id="KW-0805">Transcription regulation</keyword>
<evidence type="ECO:0000256" key="4">
    <source>
        <dbReference type="ARBA" id="ARBA00023163"/>
    </source>
</evidence>
<reference evidence="6" key="1">
    <citation type="journal article" date="2021" name="PeerJ">
        <title>Extensive microbial diversity within the chicken gut microbiome revealed by metagenomics and culture.</title>
        <authorList>
            <person name="Gilroy R."/>
            <person name="Ravi A."/>
            <person name="Getino M."/>
            <person name="Pursley I."/>
            <person name="Horton D.L."/>
            <person name="Alikhan N.F."/>
            <person name="Baker D."/>
            <person name="Gharbi K."/>
            <person name="Hall N."/>
            <person name="Watson M."/>
            <person name="Adriaenssens E.M."/>
            <person name="Foster-Nyarko E."/>
            <person name="Jarju S."/>
            <person name="Secka A."/>
            <person name="Antonio M."/>
            <person name="Oren A."/>
            <person name="Chaudhuri R.R."/>
            <person name="La Ragione R."/>
            <person name="Hildebrand F."/>
            <person name="Pallen M.J."/>
        </authorList>
    </citation>
    <scope>NUCLEOTIDE SEQUENCE</scope>
    <source>
        <strain evidence="6">ChiHjej9B8-13557</strain>
    </source>
</reference>
<evidence type="ECO:0000256" key="2">
    <source>
        <dbReference type="ARBA" id="ARBA00023015"/>
    </source>
</evidence>
<dbReference type="GO" id="GO:0000976">
    <property type="term" value="F:transcription cis-regulatory region binding"/>
    <property type="evidence" value="ECO:0007669"/>
    <property type="project" value="TreeGrafter"/>
</dbReference>
<dbReference type="PROSITE" id="PS50932">
    <property type="entry name" value="HTH_LACI_2"/>
    <property type="match status" value="1"/>
</dbReference>
<evidence type="ECO:0000256" key="1">
    <source>
        <dbReference type="ARBA" id="ARBA00022491"/>
    </source>
</evidence>
<gene>
    <name evidence="6" type="ORF">H9771_03415</name>
</gene>
<dbReference type="Pfam" id="PF00356">
    <property type="entry name" value="LacI"/>
    <property type="match status" value="1"/>
</dbReference>
<evidence type="ECO:0000256" key="3">
    <source>
        <dbReference type="ARBA" id="ARBA00023125"/>
    </source>
</evidence>
<dbReference type="Proteomes" id="UP000824211">
    <property type="component" value="Unassembled WGS sequence"/>
</dbReference>
<dbReference type="Gene3D" id="3.40.50.2300">
    <property type="match status" value="2"/>
</dbReference>
<organism evidence="6 7">
    <name type="scientific">Candidatus Faecalibacterium faecipullorum</name>
    <dbReference type="NCBI Taxonomy" id="2838578"/>
    <lineage>
        <taxon>Bacteria</taxon>
        <taxon>Bacillati</taxon>
        <taxon>Bacillota</taxon>
        <taxon>Clostridia</taxon>
        <taxon>Eubacteriales</taxon>
        <taxon>Oscillospiraceae</taxon>
        <taxon>Faecalibacterium</taxon>
    </lineage>
</organism>
<dbReference type="SUPFAM" id="SSF47413">
    <property type="entry name" value="lambda repressor-like DNA-binding domains"/>
    <property type="match status" value="1"/>
</dbReference>
<proteinExistence type="predicted"/>
<dbReference type="PANTHER" id="PTHR30146">
    <property type="entry name" value="LACI-RELATED TRANSCRIPTIONAL REPRESSOR"/>
    <property type="match status" value="1"/>
</dbReference>
<dbReference type="InterPro" id="IPR010982">
    <property type="entry name" value="Lambda_DNA-bd_dom_sf"/>
</dbReference>
<keyword evidence="3 6" id="KW-0238">DNA-binding</keyword>
<dbReference type="EMBL" id="DWXX01000062">
    <property type="protein sequence ID" value="HJB58701.1"/>
    <property type="molecule type" value="Genomic_DNA"/>
</dbReference>
<dbReference type="SUPFAM" id="SSF53822">
    <property type="entry name" value="Periplasmic binding protein-like I"/>
    <property type="match status" value="1"/>
</dbReference>
<protein>
    <submittedName>
        <fullName evidence="6">LacI family DNA-binding transcriptional regulator</fullName>
    </submittedName>
</protein>
<dbReference type="InterPro" id="IPR028082">
    <property type="entry name" value="Peripla_BP_I"/>
</dbReference>
<dbReference type="SMART" id="SM00354">
    <property type="entry name" value="HTH_LACI"/>
    <property type="match status" value="1"/>
</dbReference>
<evidence type="ECO:0000259" key="5">
    <source>
        <dbReference type="PROSITE" id="PS50932"/>
    </source>
</evidence>
<dbReference type="InterPro" id="IPR001761">
    <property type="entry name" value="Peripla_BP/Lac1_sug-bd_dom"/>
</dbReference>
<accession>A0A9D2MDG3</accession>
<dbReference type="CDD" id="cd01392">
    <property type="entry name" value="HTH_LacI"/>
    <property type="match status" value="1"/>
</dbReference>
<comment type="caution">
    <text evidence="6">The sequence shown here is derived from an EMBL/GenBank/DDBJ whole genome shotgun (WGS) entry which is preliminary data.</text>
</comment>
<name>A0A9D2MDG3_9FIRM</name>
<evidence type="ECO:0000313" key="7">
    <source>
        <dbReference type="Proteomes" id="UP000824211"/>
    </source>
</evidence>
<feature type="domain" description="HTH lacI-type" evidence="5">
    <location>
        <begin position="1"/>
        <end position="52"/>
    </location>
</feature>
<keyword evidence="1" id="KW-0678">Repressor</keyword>
<keyword evidence="4" id="KW-0804">Transcription</keyword>
<dbReference type="GO" id="GO:0003700">
    <property type="term" value="F:DNA-binding transcription factor activity"/>
    <property type="evidence" value="ECO:0007669"/>
    <property type="project" value="TreeGrafter"/>
</dbReference>
<dbReference type="Gene3D" id="1.10.260.40">
    <property type="entry name" value="lambda repressor-like DNA-binding domains"/>
    <property type="match status" value="1"/>
</dbReference>
<dbReference type="Pfam" id="PF00532">
    <property type="entry name" value="Peripla_BP_1"/>
    <property type="match status" value="1"/>
</dbReference>
<sequence>MKDVAAEAGVALGTVSKVFNDLPVRPESRRKVLDAARKLGYSVNSYARGFKTNKTRTVALIWPTLRNPFFAYLSDAMIGVLMRREYRAIVTITNYDKQAEQRCLDMVRQNKVDGIIALTYNPDLEVDPAIPFVSIDRHFRAEVPCVSSDNFGGGQLAARKLLELGCRKLLFLRLGTDVASEADKRRAGFEAVCREGGVPFESLSVQNEEGFAPFDTFLDAHTHDGVFDYDGVFCNTDRLCYEIEKRLRAREVRIPDDVQMIGFDGIYRFDSEDLHCSTIVQPVGQIARTAVDLLLSPDRASLPALVCLPVSYRPGGTTKDGG</sequence>